<dbReference type="InterPro" id="IPR013083">
    <property type="entry name" value="Znf_RING/FYVE/PHD"/>
</dbReference>
<evidence type="ECO:0000256" key="2">
    <source>
        <dbReference type="ARBA" id="ARBA00022771"/>
    </source>
</evidence>
<evidence type="ECO:0000313" key="8">
    <source>
        <dbReference type="EMBL" id="KAI1708317.1"/>
    </source>
</evidence>
<dbReference type="PANTHER" id="PTHR46465">
    <property type="entry name" value="LATERAL SIGNALING TARGET PROTEIN 2 HOMOLOG"/>
    <property type="match status" value="1"/>
</dbReference>
<evidence type="ECO:0000256" key="4">
    <source>
        <dbReference type="PROSITE-ProRule" id="PRU00091"/>
    </source>
</evidence>
<dbReference type="PROSITE" id="PS50178">
    <property type="entry name" value="ZF_FYVE"/>
    <property type="match status" value="1"/>
</dbReference>
<dbReference type="Proteomes" id="UP001201812">
    <property type="component" value="Unassembled WGS sequence"/>
</dbReference>
<dbReference type="Pfam" id="PF01363">
    <property type="entry name" value="FYVE"/>
    <property type="match status" value="1"/>
</dbReference>
<dbReference type="GO" id="GO:0031901">
    <property type="term" value="C:early endosome membrane"/>
    <property type="evidence" value="ECO:0007669"/>
    <property type="project" value="TreeGrafter"/>
</dbReference>
<feature type="region of interest" description="Disordered" evidence="5">
    <location>
        <begin position="189"/>
        <end position="209"/>
    </location>
</feature>
<feature type="region of interest" description="Disordered" evidence="5">
    <location>
        <begin position="29"/>
        <end position="65"/>
    </location>
</feature>
<evidence type="ECO:0000259" key="7">
    <source>
        <dbReference type="PROSITE" id="PS50178"/>
    </source>
</evidence>
<comment type="caution">
    <text evidence="8">The sequence shown here is derived from an EMBL/GenBank/DDBJ whole genome shotgun (WGS) entry which is preliminary data.</text>
</comment>
<dbReference type="PANTHER" id="PTHR46465:SF2">
    <property type="entry name" value="LATERAL SIGNALING TARGET PROTEIN 2 HOMOLOG"/>
    <property type="match status" value="1"/>
</dbReference>
<feature type="region of interest" description="Disordered" evidence="5">
    <location>
        <begin position="280"/>
        <end position="307"/>
    </location>
</feature>
<feature type="signal peptide" evidence="6">
    <location>
        <begin position="1"/>
        <end position="28"/>
    </location>
</feature>
<evidence type="ECO:0000313" key="9">
    <source>
        <dbReference type="Proteomes" id="UP001201812"/>
    </source>
</evidence>
<evidence type="ECO:0000256" key="1">
    <source>
        <dbReference type="ARBA" id="ARBA00022723"/>
    </source>
</evidence>
<organism evidence="8 9">
    <name type="scientific">Ditylenchus destructor</name>
    <dbReference type="NCBI Taxonomy" id="166010"/>
    <lineage>
        <taxon>Eukaryota</taxon>
        <taxon>Metazoa</taxon>
        <taxon>Ecdysozoa</taxon>
        <taxon>Nematoda</taxon>
        <taxon>Chromadorea</taxon>
        <taxon>Rhabditida</taxon>
        <taxon>Tylenchina</taxon>
        <taxon>Tylenchomorpha</taxon>
        <taxon>Sphaerularioidea</taxon>
        <taxon>Anguinidae</taxon>
        <taxon>Anguininae</taxon>
        <taxon>Ditylenchus</taxon>
    </lineage>
</organism>
<dbReference type="Gene3D" id="3.30.40.10">
    <property type="entry name" value="Zinc/RING finger domain, C3HC4 (zinc finger)"/>
    <property type="match status" value="1"/>
</dbReference>
<reference evidence="8" key="1">
    <citation type="submission" date="2022-01" db="EMBL/GenBank/DDBJ databases">
        <title>Genome Sequence Resource for Two Populations of Ditylenchus destructor, the Migratory Endoparasitic Phytonematode.</title>
        <authorList>
            <person name="Zhang H."/>
            <person name="Lin R."/>
            <person name="Xie B."/>
        </authorList>
    </citation>
    <scope>NUCLEOTIDE SEQUENCE</scope>
    <source>
        <strain evidence="8">BazhouSP</strain>
    </source>
</reference>
<keyword evidence="1" id="KW-0479">Metal-binding</keyword>
<dbReference type="InterPro" id="IPR017455">
    <property type="entry name" value="Znf_FYVE-rel"/>
</dbReference>
<dbReference type="InterPro" id="IPR011011">
    <property type="entry name" value="Znf_FYVE_PHD"/>
</dbReference>
<sequence length="393" mass="44330">MFNSFTSVFTILLSITLVLTILLPEYEAKSPSNGKPNDSNGKPNSNNGGSTTIIGSGRGSGKHKGRCLTACPNSETHINMNYIIEMSLRALKLKCVGMEHLEQCELYTIQSLLRLTVIWEFVHLVHDPAKSKVYFVVNGQYKPLSPIFVQVRSQLSLIRNLLHTLTTDQQHDLERCLAWKTVFDMRKSRNQRGGDTGENDSKSSLPRESNLDFGSNMLTDDLLVHRIFVLVCNVADQFEAHFAGEMRHIAKTAADMALSVSQPVDIGGKENEQCFANANNPSTSTEILEQPSNAEETEQPTPLPANNKPRRLLASWVPDDQCKNCTKCKRKFTRFRRRHHCRQCGQIFCGKCAKKKIFLVQLNGKVRVCDLGFHQEFGRWRRQANGGKFGFRI</sequence>
<dbReference type="SUPFAM" id="SSF57903">
    <property type="entry name" value="FYVE/PHD zinc finger"/>
    <property type="match status" value="1"/>
</dbReference>
<evidence type="ECO:0000256" key="5">
    <source>
        <dbReference type="SAM" id="MobiDB-lite"/>
    </source>
</evidence>
<dbReference type="AlphaFoldDB" id="A0AAD4MY21"/>
<keyword evidence="3" id="KW-0862">Zinc</keyword>
<dbReference type="EMBL" id="JAKKPZ010000036">
    <property type="protein sequence ID" value="KAI1708317.1"/>
    <property type="molecule type" value="Genomic_DNA"/>
</dbReference>
<dbReference type="InterPro" id="IPR000306">
    <property type="entry name" value="Znf_FYVE"/>
</dbReference>
<accession>A0AAD4MY21</accession>
<dbReference type="SMART" id="SM00064">
    <property type="entry name" value="FYVE"/>
    <property type="match status" value="1"/>
</dbReference>
<evidence type="ECO:0000256" key="6">
    <source>
        <dbReference type="SAM" id="SignalP"/>
    </source>
</evidence>
<name>A0AAD4MY21_9BILA</name>
<proteinExistence type="predicted"/>
<feature type="compositionally biased region" description="Polar residues" evidence="5">
    <location>
        <begin position="280"/>
        <end position="294"/>
    </location>
</feature>
<feature type="compositionally biased region" description="Low complexity" evidence="5">
    <location>
        <begin position="35"/>
        <end position="55"/>
    </location>
</feature>
<keyword evidence="9" id="KW-1185">Reference proteome</keyword>
<keyword evidence="2 4" id="KW-0863">Zinc-finger</keyword>
<protein>
    <submittedName>
        <fullName evidence="8">FYVE zinc finger domain-containing protein</fullName>
    </submittedName>
</protein>
<keyword evidence="6" id="KW-0732">Signal</keyword>
<evidence type="ECO:0000256" key="3">
    <source>
        <dbReference type="ARBA" id="ARBA00022833"/>
    </source>
</evidence>
<dbReference type="InterPro" id="IPR051118">
    <property type="entry name" value="LST-2"/>
</dbReference>
<dbReference type="GO" id="GO:0008270">
    <property type="term" value="F:zinc ion binding"/>
    <property type="evidence" value="ECO:0007669"/>
    <property type="project" value="UniProtKB-KW"/>
</dbReference>
<feature type="chain" id="PRO_5042104565" evidence="6">
    <location>
        <begin position="29"/>
        <end position="393"/>
    </location>
</feature>
<feature type="domain" description="FYVE-type" evidence="7">
    <location>
        <begin position="319"/>
        <end position="377"/>
    </location>
</feature>
<gene>
    <name evidence="8" type="ORF">DdX_11997</name>
</gene>